<evidence type="ECO:0000313" key="15">
    <source>
        <dbReference type="Proteomes" id="UP000268321"/>
    </source>
</evidence>
<dbReference type="Gene3D" id="1.20.1560.10">
    <property type="entry name" value="ABC transporter type 1, transmembrane domain"/>
    <property type="match status" value="2"/>
</dbReference>
<sequence length="733" mass="83176">MATVAPPGDLEENSLELQRRMFTPSLLKKVPPLPTELGHHEYPNYPNYSKPIEFMFFTWLPADLFKLSPQMQVEPLAEAFQRNFDRRLEVYKARHSRLENKYLADFDPGVKLVILVTTQPLLSKRLINYALRLPVRDNSFKLSARASKKYRVSKITSIMSTDLWTCLFPVPIGISIGILVYNLHTPALVGVRIMFAYLFFAGSFSVLLFRYRTMATKQTDARVGLVKEVLNKLKIIKLYSWAYDEKCAVSFSNVCFEWERAKVFPLRKKYHDNIPAAEAAQGSFTLVVYIMNRMSRLLNIKACHRVFYVLMAYMDVTTMGRTINRFIKDPNVLDNEMGDKMAMLTLFKFILVGILILCIIYFPCFAIAVPFLVFFFLMVAGFYQASGREIKRLEVVQCSKMYRNFNESLIGMGTINIYHKNDAFLRRKAQLIDKMNEADIMLITGLLSMLVRIFTQVEQDMNSAERILNYVHELPQEASYTIYDTKLPADDVSMAYRPGLLLVLKNFSATIQPGEKVGICGRTGASKSSISVALYRLAEIFTGRIAIDGVGTATLGLNNLRSKLSIIPQDSVLFEGTVHNQLWTVLRKSNITTDKFDTVGGQSPSDRNLHKFHLNCVADNKGANISLGERQLVALAFARALVRDTRILVLDGATSSVEYATDKKTQVAIMAEFGNCTILAIAQRFKTILQYDCVIVMEQGPIVECDTPKNLFAYVMTHFRQMCDKTCITAADF</sequence>
<feature type="transmembrane region" description="Helical" evidence="11">
    <location>
        <begin position="189"/>
        <end position="209"/>
    </location>
</feature>
<evidence type="ECO:0000256" key="3">
    <source>
        <dbReference type="ARBA" id="ARBA00022448"/>
    </source>
</evidence>
<dbReference type="OrthoDB" id="6500128at2759"/>
<dbReference type="InterPro" id="IPR050173">
    <property type="entry name" value="ABC_transporter_C-like"/>
</dbReference>
<keyword evidence="6" id="KW-0547">Nucleotide-binding</keyword>
<evidence type="ECO:0000256" key="7">
    <source>
        <dbReference type="ARBA" id="ARBA00022840"/>
    </source>
</evidence>
<evidence type="ECO:0000256" key="8">
    <source>
        <dbReference type="ARBA" id="ARBA00022989"/>
    </source>
</evidence>
<gene>
    <name evidence="14" type="ORF">METBISCDRAFT_27631</name>
</gene>
<evidence type="ECO:0000256" key="9">
    <source>
        <dbReference type="ARBA" id="ARBA00023136"/>
    </source>
</evidence>
<dbReference type="InterPro" id="IPR036640">
    <property type="entry name" value="ABC1_TM_sf"/>
</dbReference>
<keyword evidence="3" id="KW-0813">Transport</keyword>
<dbReference type="InterPro" id="IPR011527">
    <property type="entry name" value="ABC1_TM_dom"/>
</dbReference>
<evidence type="ECO:0000256" key="11">
    <source>
        <dbReference type="SAM" id="Phobius"/>
    </source>
</evidence>
<dbReference type="PROSITE" id="PS50929">
    <property type="entry name" value="ABC_TM1F"/>
    <property type="match status" value="1"/>
</dbReference>
<dbReference type="GO" id="GO:0016887">
    <property type="term" value="F:ATP hydrolysis activity"/>
    <property type="evidence" value="ECO:0007669"/>
    <property type="project" value="InterPro"/>
</dbReference>
<dbReference type="Pfam" id="PF00664">
    <property type="entry name" value="ABC_membrane"/>
    <property type="match status" value="1"/>
</dbReference>
<keyword evidence="4" id="KW-1003">Cell membrane</keyword>
<comment type="subcellular location">
    <subcellularLocation>
        <location evidence="1">Cell membrane</location>
        <topology evidence="1">Multi-pass membrane protein</topology>
    </subcellularLocation>
</comment>
<keyword evidence="5 11" id="KW-0812">Transmembrane</keyword>
<dbReference type="GO" id="GO:0008559">
    <property type="term" value="F:ABC-type xenobiotic transporter activity"/>
    <property type="evidence" value="ECO:0007669"/>
    <property type="project" value="TreeGrafter"/>
</dbReference>
<dbReference type="PROSITE" id="PS50893">
    <property type="entry name" value="ABC_TRANSPORTER_2"/>
    <property type="match status" value="1"/>
</dbReference>
<keyword evidence="7" id="KW-0067">ATP-binding</keyword>
<dbReference type="Gene3D" id="3.40.50.300">
    <property type="entry name" value="P-loop containing nucleotide triphosphate hydrolases"/>
    <property type="match status" value="1"/>
</dbReference>
<keyword evidence="14" id="KW-0378">Hydrolase</keyword>
<protein>
    <submittedName>
        <fullName evidence="14">P-loop containing nucleoside triphosphate hydrolase protein</fullName>
    </submittedName>
</protein>
<dbReference type="PANTHER" id="PTHR24223">
    <property type="entry name" value="ATP-BINDING CASSETTE SUB-FAMILY C"/>
    <property type="match status" value="1"/>
</dbReference>
<feature type="domain" description="ABC transmembrane type-1" evidence="13">
    <location>
        <begin position="282"/>
        <end position="427"/>
    </location>
</feature>
<dbReference type="AlphaFoldDB" id="A0A4P9ZCP2"/>
<dbReference type="SUPFAM" id="SSF90123">
    <property type="entry name" value="ABC transporter transmembrane region"/>
    <property type="match status" value="1"/>
</dbReference>
<evidence type="ECO:0000259" key="13">
    <source>
        <dbReference type="PROSITE" id="PS50929"/>
    </source>
</evidence>
<keyword evidence="15" id="KW-1185">Reference proteome</keyword>
<evidence type="ECO:0000256" key="1">
    <source>
        <dbReference type="ARBA" id="ARBA00004651"/>
    </source>
</evidence>
<dbReference type="SUPFAM" id="SSF52540">
    <property type="entry name" value="P-loop containing nucleoside triphosphate hydrolases"/>
    <property type="match status" value="1"/>
</dbReference>
<keyword evidence="8 11" id="KW-1133">Transmembrane helix</keyword>
<evidence type="ECO:0000256" key="6">
    <source>
        <dbReference type="ARBA" id="ARBA00022741"/>
    </source>
</evidence>
<dbReference type="SMART" id="SM00382">
    <property type="entry name" value="AAA"/>
    <property type="match status" value="1"/>
</dbReference>
<evidence type="ECO:0000313" key="14">
    <source>
        <dbReference type="EMBL" id="RKP30122.1"/>
    </source>
</evidence>
<dbReference type="GO" id="GO:0005524">
    <property type="term" value="F:ATP binding"/>
    <property type="evidence" value="ECO:0007669"/>
    <property type="project" value="UniProtKB-KW"/>
</dbReference>
<evidence type="ECO:0000256" key="2">
    <source>
        <dbReference type="ARBA" id="ARBA00009726"/>
    </source>
</evidence>
<dbReference type="InterPro" id="IPR003439">
    <property type="entry name" value="ABC_transporter-like_ATP-bd"/>
</dbReference>
<dbReference type="PANTHER" id="PTHR24223:SF456">
    <property type="entry name" value="MULTIDRUG RESISTANCE-ASSOCIATED PROTEIN LETHAL(2)03659"/>
    <property type="match status" value="1"/>
</dbReference>
<name>A0A4P9ZCP2_9ASCO</name>
<feature type="transmembrane region" description="Helical" evidence="11">
    <location>
        <begin position="341"/>
        <end position="362"/>
    </location>
</feature>
<dbReference type="Proteomes" id="UP000268321">
    <property type="component" value="Unassembled WGS sequence"/>
</dbReference>
<reference evidence="15" key="1">
    <citation type="journal article" date="2018" name="Nat. Microbiol.">
        <title>Leveraging single-cell genomics to expand the fungal tree of life.</title>
        <authorList>
            <person name="Ahrendt S.R."/>
            <person name="Quandt C.A."/>
            <person name="Ciobanu D."/>
            <person name="Clum A."/>
            <person name="Salamov A."/>
            <person name="Andreopoulos B."/>
            <person name="Cheng J.F."/>
            <person name="Woyke T."/>
            <person name="Pelin A."/>
            <person name="Henrissat B."/>
            <person name="Reynolds N.K."/>
            <person name="Benny G.L."/>
            <person name="Smith M.E."/>
            <person name="James T.Y."/>
            <person name="Grigoriev I.V."/>
        </authorList>
    </citation>
    <scope>NUCLEOTIDE SEQUENCE [LARGE SCALE GENOMIC DNA]</scope>
    <source>
        <strain evidence="15">Baker2002</strain>
    </source>
</reference>
<comment type="similarity">
    <text evidence="2">Belongs to the ABC transporter superfamily. ABCC family. Conjugate transporter (TC 3.A.1.208) subfamily.</text>
</comment>
<accession>A0A4P9ZCP2</accession>
<dbReference type="FunFam" id="3.40.50.300:FF:002145">
    <property type="entry name" value="ABC transporter (MsbA subfamily)"/>
    <property type="match status" value="1"/>
</dbReference>
<feature type="transmembrane region" description="Helical" evidence="11">
    <location>
        <begin position="163"/>
        <end position="183"/>
    </location>
</feature>
<proteinExistence type="inferred from homology"/>
<feature type="domain" description="ABC transporter" evidence="12">
    <location>
        <begin position="487"/>
        <end position="724"/>
    </location>
</feature>
<evidence type="ECO:0000256" key="4">
    <source>
        <dbReference type="ARBA" id="ARBA00022475"/>
    </source>
</evidence>
<dbReference type="GO" id="GO:0005886">
    <property type="term" value="C:plasma membrane"/>
    <property type="evidence" value="ECO:0007669"/>
    <property type="project" value="UniProtKB-SubCell"/>
</dbReference>
<evidence type="ECO:0000256" key="5">
    <source>
        <dbReference type="ARBA" id="ARBA00022692"/>
    </source>
</evidence>
<keyword evidence="9 11" id="KW-0472">Membrane</keyword>
<evidence type="ECO:0000259" key="12">
    <source>
        <dbReference type="PROSITE" id="PS50893"/>
    </source>
</evidence>
<evidence type="ECO:0000256" key="10">
    <source>
        <dbReference type="ARBA" id="ARBA00023180"/>
    </source>
</evidence>
<dbReference type="Pfam" id="PF00005">
    <property type="entry name" value="ABC_tran"/>
    <property type="match status" value="1"/>
</dbReference>
<organism evidence="14 15">
    <name type="scientific">Metschnikowia bicuspidata</name>
    <dbReference type="NCBI Taxonomy" id="27322"/>
    <lineage>
        <taxon>Eukaryota</taxon>
        <taxon>Fungi</taxon>
        <taxon>Dikarya</taxon>
        <taxon>Ascomycota</taxon>
        <taxon>Saccharomycotina</taxon>
        <taxon>Pichiomycetes</taxon>
        <taxon>Metschnikowiaceae</taxon>
        <taxon>Metschnikowia</taxon>
    </lineage>
</organism>
<dbReference type="InterPro" id="IPR027417">
    <property type="entry name" value="P-loop_NTPase"/>
</dbReference>
<keyword evidence="10" id="KW-0325">Glycoprotein</keyword>
<dbReference type="InterPro" id="IPR003593">
    <property type="entry name" value="AAA+_ATPase"/>
</dbReference>
<dbReference type="EMBL" id="ML004465">
    <property type="protein sequence ID" value="RKP30122.1"/>
    <property type="molecule type" value="Genomic_DNA"/>
</dbReference>